<dbReference type="AlphaFoldDB" id="A0A382CQK6"/>
<dbReference type="InterPro" id="IPR001782">
    <property type="entry name" value="Flag_FlgI"/>
</dbReference>
<protein>
    <recommendedName>
        <fullName evidence="5">Flagellar P-ring protein</fullName>
    </recommendedName>
</protein>
<evidence type="ECO:0008006" key="5">
    <source>
        <dbReference type="Google" id="ProtNLM"/>
    </source>
</evidence>
<dbReference type="GO" id="GO:0071973">
    <property type="term" value="P:bacterial-type flagellum-dependent cell motility"/>
    <property type="evidence" value="ECO:0007669"/>
    <property type="project" value="InterPro"/>
</dbReference>
<dbReference type="EMBL" id="UINC01035674">
    <property type="protein sequence ID" value="SVB28458.1"/>
    <property type="molecule type" value="Genomic_DNA"/>
</dbReference>
<dbReference type="PANTHER" id="PTHR30381:SF0">
    <property type="entry name" value="FLAGELLAR P-RING PROTEIN"/>
    <property type="match status" value="1"/>
</dbReference>
<feature type="non-terminal residue" evidence="4">
    <location>
        <position position="187"/>
    </location>
</feature>
<dbReference type="Pfam" id="PF02119">
    <property type="entry name" value="FlgI"/>
    <property type="match status" value="1"/>
</dbReference>
<dbReference type="GO" id="GO:0030288">
    <property type="term" value="C:outer membrane-bounded periplasmic space"/>
    <property type="evidence" value="ECO:0007669"/>
    <property type="project" value="InterPro"/>
</dbReference>
<dbReference type="PRINTS" id="PR01010">
    <property type="entry name" value="FLGPRINGFLGI"/>
</dbReference>
<dbReference type="PANTHER" id="PTHR30381">
    <property type="entry name" value="FLAGELLAR P-RING PERIPLASMIC PROTEIN FLGI"/>
    <property type="match status" value="1"/>
</dbReference>
<organism evidence="4">
    <name type="scientific">marine metagenome</name>
    <dbReference type="NCBI Taxonomy" id="408172"/>
    <lineage>
        <taxon>unclassified sequences</taxon>
        <taxon>metagenomes</taxon>
        <taxon>ecological metagenomes</taxon>
    </lineage>
</organism>
<name>A0A382CQK6_9ZZZZ</name>
<accession>A0A382CQK6</accession>
<evidence type="ECO:0000256" key="1">
    <source>
        <dbReference type="ARBA" id="ARBA00002591"/>
    </source>
</evidence>
<comment type="function">
    <text evidence="1">Assembles around the rod to form the L-ring and probably protects the motor/basal body from shearing forces during rotation.</text>
</comment>
<evidence type="ECO:0000256" key="3">
    <source>
        <dbReference type="ARBA" id="ARBA00022729"/>
    </source>
</evidence>
<comment type="subcellular location">
    <subcellularLocation>
        <location evidence="2">Bacterial flagellum basal body</location>
    </subcellularLocation>
</comment>
<reference evidence="4" key="1">
    <citation type="submission" date="2018-05" db="EMBL/GenBank/DDBJ databases">
        <authorList>
            <person name="Lanie J.A."/>
            <person name="Ng W.-L."/>
            <person name="Kazmierczak K.M."/>
            <person name="Andrzejewski T.M."/>
            <person name="Davidsen T.M."/>
            <person name="Wayne K.J."/>
            <person name="Tettelin H."/>
            <person name="Glass J.I."/>
            <person name="Rusch D."/>
            <person name="Podicherti R."/>
            <person name="Tsui H.-C.T."/>
            <person name="Winkler M.E."/>
        </authorList>
    </citation>
    <scope>NUCLEOTIDE SEQUENCE</scope>
</reference>
<sequence>MSNFLSSLVGNICEILKVLGISRGSVRRESLELGARDSSLFGSLSFLDRTPVVASFSSRLASVALVSAVSFAAQVTQAQPVLPIPQAAPPGGVARSQMNLNVQVRDLCFVLGARDNQLVGYGIVSGLAGDGDKDPEYTLQAISNMLERFGLTLPPSSLTSKNIGAVILTADIPPFVRSGSRIDVHIS</sequence>
<proteinExistence type="predicted"/>
<evidence type="ECO:0000313" key="4">
    <source>
        <dbReference type="EMBL" id="SVB28458.1"/>
    </source>
</evidence>
<dbReference type="GO" id="GO:0005198">
    <property type="term" value="F:structural molecule activity"/>
    <property type="evidence" value="ECO:0007669"/>
    <property type="project" value="InterPro"/>
</dbReference>
<dbReference type="GO" id="GO:0009428">
    <property type="term" value="C:bacterial-type flagellum basal body, distal rod, P ring"/>
    <property type="evidence" value="ECO:0007669"/>
    <property type="project" value="InterPro"/>
</dbReference>
<gene>
    <name evidence="4" type="ORF">METZ01_LOCUS181312</name>
</gene>
<keyword evidence="3" id="KW-0732">Signal</keyword>
<evidence type="ECO:0000256" key="2">
    <source>
        <dbReference type="ARBA" id="ARBA00004117"/>
    </source>
</evidence>